<gene>
    <name evidence="2" type="ORF">GPM918_LOCUS18427</name>
    <name evidence="3" type="ORF">SRO942_LOCUS18422</name>
</gene>
<evidence type="ECO:0000313" key="4">
    <source>
        <dbReference type="Proteomes" id="UP000663829"/>
    </source>
</evidence>
<dbReference type="EMBL" id="CAJOBC010005318">
    <property type="protein sequence ID" value="CAF3859671.1"/>
    <property type="molecule type" value="Genomic_DNA"/>
</dbReference>
<reference evidence="2" key="1">
    <citation type="submission" date="2021-02" db="EMBL/GenBank/DDBJ databases">
        <authorList>
            <person name="Nowell W R."/>
        </authorList>
    </citation>
    <scope>NUCLEOTIDE SEQUENCE</scope>
</reference>
<evidence type="ECO:0000313" key="2">
    <source>
        <dbReference type="EMBL" id="CAF1094361.1"/>
    </source>
</evidence>
<dbReference type="Proteomes" id="UP000681722">
    <property type="component" value="Unassembled WGS sequence"/>
</dbReference>
<dbReference type="AlphaFoldDB" id="A0A814NPV5"/>
<dbReference type="EMBL" id="CAJNOQ010005319">
    <property type="protein sequence ID" value="CAF1094361.1"/>
    <property type="molecule type" value="Genomic_DNA"/>
</dbReference>
<feature type="region of interest" description="Disordered" evidence="1">
    <location>
        <begin position="137"/>
        <end position="204"/>
    </location>
</feature>
<sequence length="204" mass="23507">MLDIQIYPKCSRLMLQGKIIAPRSIMTCLTKTIKLLNLKHLDLSFYCSGLVLLELLKQSPNIHTIEISSAFLKDLTNIKQLRPYTNNQIKKLILGYHHHFYHCFTREKTNDLLYIKSSTPMKPQLSSIIPVSKERKALSDRPSITTTTTVGSAAQANRRKHRRRIERSSKKDMEETTLDDGDDTNHITPPDRGWALPKERKCHV</sequence>
<name>A0A814NPV5_9BILA</name>
<feature type="compositionally biased region" description="Polar residues" evidence="1">
    <location>
        <begin position="142"/>
        <end position="155"/>
    </location>
</feature>
<dbReference type="Proteomes" id="UP000663829">
    <property type="component" value="Unassembled WGS sequence"/>
</dbReference>
<comment type="caution">
    <text evidence="2">The sequence shown here is derived from an EMBL/GenBank/DDBJ whole genome shotgun (WGS) entry which is preliminary data.</text>
</comment>
<keyword evidence="4" id="KW-1185">Reference proteome</keyword>
<evidence type="ECO:0000256" key="1">
    <source>
        <dbReference type="SAM" id="MobiDB-lite"/>
    </source>
</evidence>
<organism evidence="2 4">
    <name type="scientific">Didymodactylos carnosus</name>
    <dbReference type="NCBI Taxonomy" id="1234261"/>
    <lineage>
        <taxon>Eukaryota</taxon>
        <taxon>Metazoa</taxon>
        <taxon>Spiralia</taxon>
        <taxon>Gnathifera</taxon>
        <taxon>Rotifera</taxon>
        <taxon>Eurotatoria</taxon>
        <taxon>Bdelloidea</taxon>
        <taxon>Philodinida</taxon>
        <taxon>Philodinidae</taxon>
        <taxon>Didymodactylos</taxon>
    </lineage>
</organism>
<proteinExistence type="predicted"/>
<accession>A0A814NPV5</accession>
<evidence type="ECO:0000313" key="3">
    <source>
        <dbReference type="EMBL" id="CAF3859671.1"/>
    </source>
</evidence>
<protein>
    <submittedName>
        <fullName evidence="2">Uncharacterized protein</fullName>
    </submittedName>
</protein>